<dbReference type="PANTHER" id="PTHR41368:SF1">
    <property type="entry name" value="PROTEIN YGHO"/>
    <property type="match status" value="1"/>
</dbReference>
<evidence type="ECO:0000313" key="1">
    <source>
        <dbReference type="EMBL" id="SDF87542.1"/>
    </source>
</evidence>
<protein>
    <recommendedName>
        <fullName evidence="3">N-acetyltransferase domain-containing protein</fullName>
    </recommendedName>
</protein>
<evidence type="ECO:0000313" key="2">
    <source>
        <dbReference type="Proteomes" id="UP000198748"/>
    </source>
</evidence>
<keyword evidence="2" id="KW-1185">Reference proteome</keyword>
<dbReference type="InterPro" id="IPR039968">
    <property type="entry name" value="BcerS-like"/>
</dbReference>
<reference evidence="2" key="1">
    <citation type="submission" date="2016-10" db="EMBL/GenBank/DDBJ databases">
        <authorList>
            <person name="Varghese N."/>
            <person name="Submissions S."/>
        </authorList>
    </citation>
    <scope>NUCLEOTIDE SEQUENCE [LARGE SCALE GENOMIC DNA]</scope>
    <source>
        <strain evidence="2">DSM 25329</strain>
    </source>
</reference>
<evidence type="ECO:0008006" key="3">
    <source>
        <dbReference type="Google" id="ProtNLM"/>
    </source>
</evidence>
<dbReference type="PANTHER" id="PTHR41368">
    <property type="entry name" value="PROTEIN YGHO"/>
    <property type="match status" value="1"/>
</dbReference>
<dbReference type="SUPFAM" id="SSF55729">
    <property type="entry name" value="Acyl-CoA N-acyltransferases (Nat)"/>
    <property type="match status" value="1"/>
</dbReference>
<dbReference type="RefSeq" id="WP_090154429.1">
    <property type="nucleotide sequence ID" value="NZ_FNAN01000013.1"/>
</dbReference>
<organism evidence="1 2">
    <name type="scientific">Dyadobacter soli</name>
    <dbReference type="NCBI Taxonomy" id="659014"/>
    <lineage>
        <taxon>Bacteria</taxon>
        <taxon>Pseudomonadati</taxon>
        <taxon>Bacteroidota</taxon>
        <taxon>Cytophagia</taxon>
        <taxon>Cytophagales</taxon>
        <taxon>Spirosomataceae</taxon>
        <taxon>Dyadobacter</taxon>
    </lineage>
</organism>
<dbReference type="OrthoDB" id="62581at2"/>
<dbReference type="EMBL" id="FNAN01000013">
    <property type="protein sequence ID" value="SDF87542.1"/>
    <property type="molecule type" value="Genomic_DNA"/>
</dbReference>
<dbReference type="Proteomes" id="UP000198748">
    <property type="component" value="Unassembled WGS sequence"/>
</dbReference>
<dbReference type="InterPro" id="IPR016181">
    <property type="entry name" value="Acyl_CoA_acyltransferase"/>
</dbReference>
<name>A0A1G7PMA2_9BACT</name>
<sequence>MIKISETGPGLPDFHLFTELPRSIYPPDSIRLRTPEYISTDFLRSCFLLKDGDNVVARASVYDNPLLQYAGRHAFSIGNYECANGNEYGAALLAHIDSVVKSWGGEHLIGPMNGSTWEGYRFLADNANPLFFTEPAHHLYYNTQFKAAGFGPIAQYYSNIDSGLEPDNPEILARERELLAAGVTIRPIDLANFETEIGRVFDFNLLAFSTNFLYTPIGREAFMKKYLQTKAYINPELTLLAEDAEGNLIGYFFCIHDFYNTKSKCLIVKTLARHPDPQWRGLGHVVGNVIYRKAVELGYTSAIHSFIYEQGTSTKLSTNFSGTNYRNYVLYGKHLA</sequence>
<accession>A0A1G7PMA2</accession>
<gene>
    <name evidence="1" type="ORF">SAMN04487996_11366</name>
</gene>
<proteinExistence type="predicted"/>
<dbReference type="STRING" id="659014.SAMN04487996_11366"/>
<dbReference type="AlphaFoldDB" id="A0A1G7PMA2"/>
<dbReference type="Gene3D" id="3.40.630.30">
    <property type="match status" value="1"/>
</dbReference>